<protein>
    <submittedName>
        <fullName evidence="1">Uncharacterized protein</fullName>
    </submittedName>
</protein>
<comment type="caution">
    <text evidence="1">The sequence shown here is derived from an EMBL/GenBank/DDBJ whole genome shotgun (WGS) entry which is preliminary data.</text>
</comment>
<dbReference type="AlphaFoldDB" id="A0A031JHJ3"/>
<sequence length="134" mass="14470">MTRQSRTFKLRLSPAGMDLLIDAHCHLIRATRGLIAWGTTLQIAVECLDTAPASIVEELLATIAGAGLDGDQEHHLGAPKGLNMTAARIADDVARASPGIPSPLLANIYIAALMYLLRVEADQLRATYERVRLN</sequence>
<dbReference type="PATRIC" id="fig|158500.4.peg.5209"/>
<reference evidence="1 2" key="1">
    <citation type="submission" date="2014-03" db="EMBL/GenBank/DDBJ databases">
        <title>Whole genome sequence of Novosphingobium resinovorum KF1.</title>
        <authorList>
            <person name="Gan H.M."/>
            <person name="Gan H.Y."/>
            <person name="Chew T.H."/>
            <person name="Savka M.A."/>
        </authorList>
    </citation>
    <scope>NUCLEOTIDE SEQUENCE [LARGE SCALE GENOMIC DNA]</scope>
    <source>
        <strain evidence="1 2">KF1</strain>
    </source>
</reference>
<dbReference type="eggNOG" id="ENOG5031C7Y">
    <property type="taxonomic scope" value="Bacteria"/>
</dbReference>
<accession>A0A031JHJ3</accession>
<organism evidence="1 2">
    <name type="scientific">Novosphingobium resinovorum</name>
    <dbReference type="NCBI Taxonomy" id="158500"/>
    <lineage>
        <taxon>Bacteria</taxon>
        <taxon>Pseudomonadati</taxon>
        <taxon>Pseudomonadota</taxon>
        <taxon>Alphaproteobacteria</taxon>
        <taxon>Sphingomonadales</taxon>
        <taxon>Sphingomonadaceae</taxon>
        <taxon>Novosphingobium</taxon>
    </lineage>
</organism>
<dbReference type="EMBL" id="JFYZ01000053">
    <property type="protein sequence ID" value="EZP72165.1"/>
    <property type="molecule type" value="Genomic_DNA"/>
</dbReference>
<evidence type="ECO:0000313" key="2">
    <source>
        <dbReference type="Proteomes" id="UP000024329"/>
    </source>
</evidence>
<dbReference type="Proteomes" id="UP000024329">
    <property type="component" value="Unassembled WGS sequence"/>
</dbReference>
<proteinExistence type="predicted"/>
<name>A0A031JHJ3_9SPHN</name>
<evidence type="ECO:0000313" key="1">
    <source>
        <dbReference type="EMBL" id="EZP72165.1"/>
    </source>
</evidence>
<gene>
    <name evidence="1" type="ORF">BV97_05128</name>
</gene>